<proteinExistence type="predicted"/>
<dbReference type="Pfam" id="PF13469">
    <property type="entry name" value="Sulfotransfer_3"/>
    <property type="match status" value="1"/>
</dbReference>
<reference evidence="1" key="1">
    <citation type="submission" date="2020-03" db="EMBL/GenBank/DDBJ databases">
        <title>The deep terrestrial virosphere.</title>
        <authorList>
            <person name="Holmfeldt K."/>
            <person name="Nilsson E."/>
            <person name="Simone D."/>
            <person name="Lopez-Fernandez M."/>
            <person name="Wu X."/>
            <person name="de Brujin I."/>
            <person name="Lundin D."/>
            <person name="Andersson A."/>
            <person name="Bertilsson S."/>
            <person name="Dopson M."/>
        </authorList>
    </citation>
    <scope>NUCLEOTIDE SEQUENCE</scope>
    <source>
        <strain evidence="1">MM415A00773</strain>
        <strain evidence="2">TM448B01359</strain>
    </source>
</reference>
<evidence type="ECO:0000313" key="1">
    <source>
        <dbReference type="EMBL" id="QJA80134.1"/>
    </source>
</evidence>
<dbReference type="InterPro" id="IPR027417">
    <property type="entry name" value="P-loop_NTPase"/>
</dbReference>
<evidence type="ECO:0000313" key="2">
    <source>
        <dbReference type="EMBL" id="QJH98635.1"/>
    </source>
</evidence>
<dbReference type="EMBL" id="MT144744">
    <property type="protein sequence ID" value="QJH98635.1"/>
    <property type="molecule type" value="Genomic_DNA"/>
</dbReference>
<protein>
    <submittedName>
        <fullName evidence="1">Putative sulfotransferase domain contining protein</fullName>
    </submittedName>
</protein>
<sequence>MTLAVIKEFLPDVQFVHVLRDGRDMAYAPHLSYRVFWTGSATDAKPSPEGIMALWGYTNMMTRRVAKILEIPYFAIRYEDLFTKCHEVIRELWEWAGVKGNLEEAARLPKVTGKVGRYQGKEEIGKVTEAGRLALEEFGYI</sequence>
<dbReference type="SUPFAM" id="SSF52540">
    <property type="entry name" value="P-loop containing nucleoside triphosphate hydrolases"/>
    <property type="match status" value="1"/>
</dbReference>
<keyword evidence="1" id="KW-0808">Transferase</keyword>
<gene>
    <name evidence="1" type="ORF">MM415A00773_0009</name>
    <name evidence="2" type="ORF">TM448B01359_0009</name>
</gene>
<name>A0A6M3KEP6_9ZZZZ</name>
<organism evidence="1">
    <name type="scientific">viral metagenome</name>
    <dbReference type="NCBI Taxonomy" id="1070528"/>
    <lineage>
        <taxon>unclassified sequences</taxon>
        <taxon>metagenomes</taxon>
        <taxon>organismal metagenomes</taxon>
    </lineage>
</organism>
<dbReference type="Gene3D" id="3.40.50.300">
    <property type="entry name" value="P-loop containing nucleotide triphosphate hydrolases"/>
    <property type="match status" value="1"/>
</dbReference>
<dbReference type="EMBL" id="MT142408">
    <property type="protein sequence ID" value="QJA80134.1"/>
    <property type="molecule type" value="Genomic_DNA"/>
</dbReference>
<dbReference type="AlphaFoldDB" id="A0A6M3KEP6"/>
<dbReference type="GO" id="GO:0016740">
    <property type="term" value="F:transferase activity"/>
    <property type="evidence" value="ECO:0007669"/>
    <property type="project" value="UniProtKB-KW"/>
</dbReference>
<accession>A0A6M3KEP6</accession>